<dbReference type="OrthoDB" id="119656at2"/>
<evidence type="ECO:0008006" key="4">
    <source>
        <dbReference type="Google" id="ProtNLM"/>
    </source>
</evidence>
<name>A0A2U3K8F4_9BACT</name>
<reference evidence="3" key="1">
    <citation type="submission" date="2018-02" db="EMBL/GenBank/DDBJ databases">
        <authorList>
            <person name="Hausmann B."/>
        </authorList>
    </citation>
    <scope>NUCLEOTIDE SEQUENCE [LARGE SCALE GENOMIC DNA]</scope>
    <source>
        <strain evidence="3">Peat soil MAG SbA1</strain>
    </source>
</reference>
<sequence length="243" mass="27176">MKQQSGTRWLVLAMVSFSLVAWAGDKKNKPASSPVVDSGSFGVYVKGQRVITESFRIEQENGISTVKAQLKEAASSGTVQKCELEMTSDGELIHYDWSQEGGGSVTVLPSNDFLIEKITASATGKPSEQPFLMPTTTMIFDNNFFVLREVMVWRYLATDCKPEGCQQNPIEFGVLVPQDHISMRVRVELVGKEKVSIHGAERELLRVNLTGESFEWALWVDAQDRFKLMRVTIPADKIEVVRD</sequence>
<accession>A0A2U3K8F4</accession>
<evidence type="ECO:0000256" key="1">
    <source>
        <dbReference type="SAM" id="SignalP"/>
    </source>
</evidence>
<organism evidence="2 3">
    <name type="scientific">Candidatus Sulfotelmatobacter kueseliae</name>
    <dbReference type="NCBI Taxonomy" id="2042962"/>
    <lineage>
        <taxon>Bacteria</taxon>
        <taxon>Pseudomonadati</taxon>
        <taxon>Acidobacteriota</taxon>
        <taxon>Terriglobia</taxon>
        <taxon>Terriglobales</taxon>
        <taxon>Candidatus Korobacteraceae</taxon>
        <taxon>Candidatus Sulfotelmatobacter</taxon>
    </lineage>
</organism>
<gene>
    <name evidence="2" type="ORF">SBA1_1480003</name>
</gene>
<dbReference type="EMBL" id="OMOD01000055">
    <property type="protein sequence ID" value="SPF35929.1"/>
    <property type="molecule type" value="Genomic_DNA"/>
</dbReference>
<protein>
    <recommendedName>
        <fullName evidence="4">DUF3108 domain-containing protein</fullName>
    </recommendedName>
</protein>
<keyword evidence="1" id="KW-0732">Signal</keyword>
<dbReference type="AlphaFoldDB" id="A0A2U3K8F4"/>
<feature type="signal peptide" evidence="1">
    <location>
        <begin position="1"/>
        <end position="23"/>
    </location>
</feature>
<evidence type="ECO:0000313" key="3">
    <source>
        <dbReference type="Proteomes" id="UP000238701"/>
    </source>
</evidence>
<proteinExistence type="predicted"/>
<feature type="chain" id="PRO_5015757415" description="DUF3108 domain-containing protein" evidence="1">
    <location>
        <begin position="24"/>
        <end position="243"/>
    </location>
</feature>
<dbReference type="Proteomes" id="UP000238701">
    <property type="component" value="Unassembled WGS sequence"/>
</dbReference>
<evidence type="ECO:0000313" key="2">
    <source>
        <dbReference type="EMBL" id="SPF35929.1"/>
    </source>
</evidence>